<dbReference type="OrthoDB" id="9797364at2"/>
<dbReference type="AlphaFoldDB" id="A0A2R4WPD5"/>
<evidence type="ECO:0000256" key="1">
    <source>
        <dbReference type="SAM" id="MobiDB-lite"/>
    </source>
</evidence>
<feature type="compositionally biased region" description="Low complexity" evidence="1">
    <location>
        <begin position="161"/>
        <end position="172"/>
    </location>
</feature>
<name>A0A2R4WPD5_9HYPH</name>
<dbReference type="RefSeq" id="WP_099955199.1">
    <property type="nucleotide sequence ID" value="NZ_CP028843.1"/>
</dbReference>
<feature type="compositionally biased region" description="Basic and acidic residues" evidence="1">
    <location>
        <begin position="95"/>
        <end position="115"/>
    </location>
</feature>
<dbReference type="Proteomes" id="UP000244755">
    <property type="component" value="Chromosome 1"/>
</dbReference>
<dbReference type="Pfam" id="PF08448">
    <property type="entry name" value="PAS_4"/>
    <property type="match status" value="1"/>
</dbReference>
<dbReference type="InterPro" id="IPR035965">
    <property type="entry name" value="PAS-like_dom_sf"/>
</dbReference>
<gene>
    <name evidence="3" type="ORF">DA075_23000</name>
</gene>
<dbReference type="SUPFAM" id="SSF55785">
    <property type="entry name" value="PYP-like sensor domain (PAS domain)"/>
    <property type="match status" value="1"/>
</dbReference>
<dbReference type="KEGG" id="mee:DA075_23000"/>
<reference evidence="3 4" key="1">
    <citation type="submission" date="2018-04" db="EMBL/GenBank/DDBJ databases">
        <title>Methylobacterium sp. PR1016A genome.</title>
        <authorList>
            <person name="Park W."/>
        </authorList>
    </citation>
    <scope>NUCLEOTIDE SEQUENCE [LARGE SCALE GENOMIC DNA]</scope>
    <source>
        <strain evidence="3 4">PR1016A</strain>
    </source>
</reference>
<proteinExistence type="predicted"/>
<evidence type="ECO:0000313" key="3">
    <source>
        <dbReference type="EMBL" id="AWB23411.1"/>
    </source>
</evidence>
<dbReference type="CDD" id="cd00130">
    <property type="entry name" value="PAS"/>
    <property type="match status" value="1"/>
</dbReference>
<accession>A0A2R4WPD5</accession>
<feature type="region of interest" description="Disordered" evidence="1">
    <location>
        <begin position="88"/>
        <end position="178"/>
    </location>
</feature>
<evidence type="ECO:0000259" key="2">
    <source>
        <dbReference type="Pfam" id="PF08448"/>
    </source>
</evidence>
<dbReference type="NCBIfam" id="TIGR00229">
    <property type="entry name" value="sensory_box"/>
    <property type="match status" value="1"/>
</dbReference>
<protein>
    <submittedName>
        <fullName evidence="3">PAS domain S-box protein</fullName>
    </submittedName>
</protein>
<feature type="domain" description="PAS fold-4" evidence="2">
    <location>
        <begin position="20"/>
        <end position="89"/>
    </location>
</feature>
<keyword evidence="4" id="KW-1185">Reference proteome</keyword>
<dbReference type="InterPro" id="IPR000014">
    <property type="entry name" value="PAS"/>
</dbReference>
<sequence length="201" mass="21982">MLLGHTHLKAKLNALDASQALMDFDLDGTVITANAHVLATLGYRLEKIRGRHHSMFVDPAERDGDAYRAFWAALRRGEHQAVVAQEMSASMQAHDGGRRRDQPDHRGDRRLDPEGRRRRPPAPRRLPEHGRLTGHSPTGRSPSAIAGDAAARGPSLRADPGTGAATETASSTNRCPFRHSRFGRCRTRLLPAFSSSSAGDR</sequence>
<organism evidence="3 4">
    <name type="scientific">Methylobacterium currus</name>
    <dbReference type="NCBI Taxonomy" id="2051553"/>
    <lineage>
        <taxon>Bacteria</taxon>
        <taxon>Pseudomonadati</taxon>
        <taxon>Pseudomonadota</taxon>
        <taxon>Alphaproteobacteria</taxon>
        <taxon>Hyphomicrobiales</taxon>
        <taxon>Methylobacteriaceae</taxon>
        <taxon>Methylobacterium</taxon>
    </lineage>
</organism>
<dbReference type="InterPro" id="IPR013656">
    <property type="entry name" value="PAS_4"/>
</dbReference>
<dbReference type="EMBL" id="CP028843">
    <property type="protein sequence ID" value="AWB23411.1"/>
    <property type="molecule type" value="Genomic_DNA"/>
</dbReference>
<dbReference type="Gene3D" id="3.30.450.20">
    <property type="entry name" value="PAS domain"/>
    <property type="match status" value="1"/>
</dbReference>
<evidence type="ECO:0000313" key="4">
    <source>
        <dbReference type="Proteomes" id="UP000244755"/>
    </source>
</evidence>